<reference evidence="2" key="1">
    <citation type="submission" date="2014-11" db="EMBL/GenBank/DDBJ databases">
        <authorList>
            <person name="Amaro Gonzalez C."/>
        </authorList>
    </citation>
    <scope>NUCLEOTIDE SEQUENCE</scope>
</reference>
<reference evidence="2" key="2">
    <citation type="journal article" date="2015" name="Fish Shellfish Immunol.">
        <title>Early steps in the European eel (Anguilla anguilla)-Vibrio vulnificus interaction in the gills: Role of the RtxA13 toxin.</title>
        <authorList>
            <person name="Callol A."/>
            <person name="Pajuelo D."/>
            <person name="Ebbesson L."/>
            <person name="Teles M."/>
            <person name="MacKenzie S."/>
            <person name="Amaro C."/>
        </authorList>
    </citation>
    <scope>NUCLEOTIDE SEQUENCE</scope>
</reference>
<keyword evidence="1" id="KW-1133">Transmembrane helix</keyword>
<dbReference type="AlphaFoldDB" id="A0A0E9X2D3"/>
<feature type="transmembrane region" description="Helical" evidence="1">
    <location>
        <begin position="43"/>
        <end position="62"/>
    </location>
</feature>
<organism evidence="2">
    <name type="scientific">Anguilla anguilla</name>
    <name type="common">European freshwater eel</name>
    <name type="synonym">Muraena anguilla</name>
    <dbReference type="NCBI Taxonomy" id="7936"/>
    <lineage>
        <taxon>Eukaryota</taxon>
        <taxon>Metazoa</taxon>
        <taxon>Chordata</taxon>
        <taxon>Craniata</taxon>
        <taxon>Vertebrata</taxon>
        <taxon>Euteleostomi</taxon>
        <taxon>Actinopterygii</taxon>
        <taxon>Neopterygii</taxon>
        <taxon>Teleostei</taxon>
        <taxon>Anguilliformes</taxon>
        <taxon>Anguillidae</taxon>
        <taxon>Anguilla</taxon>
    </lineage>
</organism>
<dbReference type="EMBL" id="GBXM01011700">
    <property type="protein sequence ID" value="JAH96877.1"/>
    <property type="molecule type" value="Transcribed_RNA"/>
</dbReference>
<evidence type="ECO:0000313" key="2">
    <source>
        <dbReference type="EMBL" id="JAH96877.1"/>
    </source>
</evidence>
<keyword evidence="1" id="KW-0472">Membrane</keyword>
<protein>
    <submittedName>
        <fullName evidence="2">Uncharacterized protein</fullName>
    </submittedName>
</protein>
<evidence type="ECO:0000256" key="1">
    <source>
        <dbReference type="SAM" id="Phobius"/>
    </source>
</evidence>
<name>A0A0E9X2D3_ANGAN</name>
<accession>A0A0E9X2D3</accession>
<sequence>MTGNLQALCKVRIAMREHFLCPRIFSVYIIFVLDEDYNDDIRLCKWLCSFLFLFLYIVVISVRCRYQQCVKA</sequence>
<keyword evidence="1" id="KW-0812">Transmembrane</keyword>
<proteinExistence type="predicted"/>